<dbReference type="EMBL" id="JAJOMB010000007">
    <property type="protein sequence ID" value="MCD5312418.1"/>
    <property type="molecule type" value="Genomic_DNA"/>
</dbReference>
<evidence type="ECO:0000313" key="6">
    <source>
        <dbReference type="Proteomes" id="UP001138997"/>
    </source>
</evidence>
<dbReference type="SUPFAM" id="SSF51120">
    <property type="entry name" value="beta-Roll"/>
    <property type="match status" value="2"/>
</dbReference>
<dbReference type="PRINTS" id="PR00313">
    <property type="entry name" value="CABNDNGRPT"/>
</dbReference>
<dbReference type="InterPro" id="IPR001343">
    <property type="entry name" value="Hemolysn_Ca-bd"/>
</dbReference>
<dbReference type="PROSITE" id="PS00330">
    <property type="entry name" value="HEMOLYSIN_CALCIUM"/>
    <property type="match status" value="5"/>
</dbReference>
<evidence type="ECO:0000259" key="4">
    <source>
        <dbReference type="Pfam" id="PF24893"/>
    </source>
</evidence>
<proteinExistence type="predicted"/>
<accession>A0A9X1T083</accession>
<gene>
    <name evidence="5" type="ORF">LR394_16030</name>
</gene>
<dbReference type="PANTHER" id="PTHR38340">
    <property type="entry name" value="S-LAYER PROTEIN"/>
    <property type="match status" value="1"/>
</dbReference>
<feature type="domain" description="DUF7743" evidence="4">
    <location>
        <begin position="344"/>
        <end position="430"/>
    </location>
</feature>
<dbReference type="Proteomes" id="UP001138997">
    <property type="component" value="Unassembled WGS sequence"/>
</dbReference>
<dbReference type="InterPro" id="IPR011049">
    <property type="entry name" value="Serralysin-like_metalloprot_C"/>
</dbReference>
<evidence type="ECO:0000256" key="3">
    <source>
        <dbReference type="SAM" id="MobiDB-lite"/>
    </source>
</evidence>
<protein>
    <recommendedName>
        <fullName evidence="4">DUF7743 domain-containing protein</fullName>
    </recommendedName>
</protein>
<organism evidence="5 6">
    <name type="scientific">Kineosporia babensis</name>
    <dbReference type="NCBI Taxonomy" id="499548"/>
    <lineage>
        <taxon>Bacteria</taxon>
        <taxon>Bacillati</taxon>
        <taxon>Actinomycetota</taxon>
        <taxon>Actinomycetes</taxon>
        <taxon>Kineosporiales</taxon>
        <taxon>Kineosporiaceae</taxon>
        <taxon>Kineosporia</taxon>
    </lineage>
</organism>
<evidence type="ECO:0000256" key="1">
    <source>
        <dbReference type="ARBA" id="ARBA00004613"/>
    </source>
</evidence>
<sequence length="717" mass="73465">MSTFRHISAPLRRTGGMGLALVATFGLIQGLGAYPAQAGALRAANGQTCTVIGTKGDDRLVAKRIGDVLCGLGGNDVLLGSAGKDTLDGGAGDDILNGGLGADVLIGGSGTDTLSYADRTTPVTVDLSSKAGVGGKNENDRIFAGIEDVLGGTGNDRITGNALANLLTGGAGNDLLIGAAAGDTLSGGAGNDKLLGGDGNDKLLGGAGKDTIDGGKGTNRTDAQAGIDIVLPGLGVNICLGGSGSILNGEICIGTPAPTPTTPVPTTPATPTTPPTTPVVPTTPPTPTVQPTTPAPGPTTPPVTIPPTPTTQPTAPAPAQDLRYPAADMNSLTWVTTPTVDNSQDRQIKVRVRATDDVSGVVYVGVRLRSPDPAAPILTMGFSSQRLVSGTLTDGVWEVSGELPAQSATGSWTVSEVYVQDRAKGYTRYTVQPDGTYTGSEYGYQGKIGLPPLVVTGTSDVTAPQANTAAAEWISSTALTNEDERSVSFRIPVTDDYSGVTGVKATLETGNDDFEVPLSRGVLSSGSSTNGIWTVSGTLPKYLPVGDWKVTDITATDRVGHTTTVTPDPKTLVPLMITGTKSDLQPPTVDMSYGEMVGATSGDNSTDRPVQIKLRVSDDVSGVSHVAINFITTGGGARLDSNAPGTADGLWTVYGRIPATAATGKYYVSGIYVWDEMGRKRDYYVQKDGTYTVYKSPVTGTSNMPVYTLLPVAKSTT</sequence>
<keyword evidence="2" id="KW-0964">Secreted</keyword>
<reference evidence="5" key="1">
    <citation type="submission" date="2021-11" db="EMBL/GenBank/DDBJ databases">
        <title>Streptomyces corallinus and Kineosporia corallina sp. nov., two new coral-derived marine actinobacteria.</title>
        <authorList>
            <person name="Buangrab K."/>
            <person name="Sutthacheep M."/>
            <person name="Yeemin T."/>
            <person name="Harunari E."/>
            <person name="Igarashi Y."/>
            <person name="Sripreechasak P."/>
            <person name="Kanchanasin P."/>
            <person name="Tanasupawat S."/>
            <person name="Phongsopitanun W."/>
        </authorList>
    </citation>
    <scope>NUCLEOTIDE SEQUENCE</scope>
    <source>
        <strain evidence="5">JCM 31032</strain>
    </source>
</reference>
<dbReference type="InterPro" id="IPR018511">
    <property type="entry name" value="Hemolysin-typ_Ca-bd_CS"/>
</dbReference>
<dbReference type="AlphaFoldDB" id="A0A9X1T083"/>
<dbReference type="Pfam" id="PF00353">
    <property type="entry name" value="HemolysinCabind"/>
    <property type="match status" value="3"/>
</dbReference>
<evidence type="ECO:0000313" key="5">
    <source>
        <dbReference type="EMBL" id="MCD5312418.1"/>
    </source>
</evidence>
<comment type="subcellular location">
    <subcellularLocation>
        <location evidence="1">Secreted</location>
    </subcellularLocation>
</comment>
<dbReference type="RefSeq" id="WP_231442595.1">
    <property type="nucleotide sequence ID" value="NZ_JAJOMB010000007.1"/>
</dbReference>
<evidence type="ECO:0000256" key="2">
    <source>
        <dbReference type="ARBA" id="ARBA00022525"/>
    </source>
</evidence>
<comment type="caution">
    <text evidence="5">The sequence shown here is derived from an EMBL/GenBank/DDBJ whole genome shotgun (WGS) entry which is preliminary data.</text>
</comment>
<name>A0A9X1T083_9ACTN</name>
<dbReference type="InterPro" id="IPR050557">
    <property type="entry name" value="RTX_toxin/Mannuronan_C5-epim"/>
</dbReference>
<dbReference type="GO" id="GO:0005576">
    <property type="term" value="C:extracellular region"/>
    <property type="evidence" value="ECO:0007669"/>
    <property type="project" value="UniProtKB-SubCell"/>
</dbReference>
<dbReference type="Pfam" id="PF24893">
    <property type="entry name" value="DUF7743"/>
    <property type="match status" value="1"/>
</dbReference>
<dbReference type="Gene3D" id="2.150.10.10">
    <property type="entry name" value="Serralysin-like metalloprotease, C-terminal"/>
    <property type="match status" value="2"/>
</dbReference>
<feature type="region of interest" description="Disordered" evidence="3">
    <location>
        <begin position="259"/>
        <end position="301"/>
    </location>
</feature>
<dbReference type="InterPro" id="IPR056645">
    <property type="entry name" value="DUF7743"/>
</dbReference>
<dbReference type="GO" id="GO:0005509">
    <property type="term" value="F:calcium ion binding"/>
    <property type="evidence" value="ECO:0007669"/>
    <property type="project" value="InterPro"/>
</dbReference>
<keyword evidence="6" id="KW-1185">Reference proteome</keyword>
<dbReference type="PANTHER" id="PTHR38340:SF1">
    <property type="entry name" value="S-LAYER PROTEIN"/>
    <property type="match status" value="1"/>
</dbReference>